<protein>
    <recommendedName>
        <fullName evidence="11">Cytochrome P450</fullName>
    </recommendedName>
</protein>
<sequence length="461" mass="52213">MNQETSPTLSVISARQLLPQLRALQQNTIGFLLETTRQHGDLVLFDLGTQRAVLVNDANLVKQILQDRHPHYDKNTIQYNMLATVTGRGLLTADGEDWFKHRRMQQPAFVRPRLETSLVPHIVPAAQRMLDRWQTAAQRGELLDVDREMMDVALEVVGQALFSLDLSRDARRLTSAVLVCLDHIIHLARNPHLSLLPDWLPQPGGQKFKRALKELNLSVEEIIHQRRAAGGPPPDDLVTMLLNARDPESGEGLSDAQIRDELITILIAGHETVASALTWTWLLLAQNPDAFQRLRAEVQSVLPDRDPTAEDLQRLPYTAAIFDEALRLYPPAWLITRRVVEADSYYDVRVDPGTLVILSPYALQRHPRYWPDPHAFRPERFLPDATKTYPRYAYIPFGGGPRLCIGNHFAKMEAAIIIAMVARRFRLERADSTEVFPESLVTLRPRGGLPMRPIPLSEEAN</sequence>
<keyword evidence="2 7" id="KW-0349">Heme</keyword>
<evidence type="ECO:0000256" key="4">
    <source>
        <dbReference type="ARBA" id="ARBA00023002"/>
    </source>
</evidence>
<dbReference type="PANTHER" id="PTHR24291:SF50">
    <property type="entry name" value="BIFUNCTIONAL ALBAFLAVENONE MONOOXYGENASE_TERPENE SYNTHASE"/>
    <property type="match status" value="1"/>
</dbReference>
<dbReference type="CDD" id="cd20620">
    <property type="entry name" value="CYP132-like"/>
    <property type="match status" value="1"/>
</dbReference>
<keyword evidence="10" id="KW-1185">Reference proteome</keyword>
<comment type="cofactor">
    <cofactor evidence="7">
        <name>heme</name>
        <dbReference type="ChEBI" id="CHEBI:30413"/>
    </cofactor>
</comment>
<name>A0A0P6XPK7_9CHLR</name>
<dbReference type="PRINTS" id="PR00463">
    <property type="entry name" value="EP450I"/>
</dbReference>
<evidence type="ECO:0008006" key="11">
    <source>
        <dbReference type="Google" id="ProtNLM"/>
    </source>
</evidence>
<dbReference type="InterPro" id="IPR001128">
    <property type="entry name" value="Cyt_P450"/>
</dbReference>
<dbReference type="InterPro" id="IPR002401">
    <property type="entry name" value="Cyt_P450_E_grp-I"/>
</dbReference>
<accession>A0A0P6XPK7</accession>
<dbReference type="RefSeq" id="WP_082390150.1">
    <property type="nucleotide sequence ID" value="NZ_LGCL01000033.1"/>
</dbReference>
<keyword evidence="5 7" id="KW-0408">Iron</keyword>
<dbReference type="GO" id="GO:0005506">
    <property type="term" value="F:iron ion binding"/>
    <property type="evidence" value="ECO:0007669"/>
    <property type="project" value="InterPro"/>
</dbReference>
<evidence type="ECO:0000256" key="6">
    <source>
        <dbReference type="ARBA" id="ARBA00023033"/>
    </source>
</evidence>
<evidence type="ECO:0000313" key="10">
    <source>
        <dbReference type="Proteomes" id="UP000050417"/>
    </source>
</evidence>
<dbReference type="PRINTS" id="PR00385">
    <property type="entry name" value="P450"/>
</dbReference>
<evidence type="ECO:0000256" key="7">
    <source>
        <dbReference type="PIRSR" id="PIRSR602401-1"/>
    </source>
</evidence>
<dbReference type="OrthoDB" id="140159at2"/>
<proteinExistence type="inferred from homology"/>
<feature type="binding site" description="axial binding residue" evidence="7">
    <location>
        <position position="404"/>
    </location>
    <ligand>
        <name>heme</name>
        <dbReference type="ChEBI" id="CHEBI:30413"/>
    </ligand>
    <ligandPart>
        <name>Fe</name>
        <dbReference type="ChEBI" id="CHEBI:18248"/>
    </ligandPart>
</feature>
<dbReference type="Pfam" id="PF00067">
    <property type="entry name" value="p450"/>
    <property type="match status" value="1"/>
</dbReference>
<dbReference type="PANTHER" id="PTHR24291">
    <property type="entry name" value="CYTOCHROME P450 FAMILY 4"/>
    <property type="match status" value="1"/>
</dbReference>
<dbReference type="PATRIC" id="fig|1134406.4.peg.1897"/>
<evidence type="ECO:0000313" key="9">
    <source>
        <dbReference type="EMBL" id="KPL74113.1"/>
    </source>
</evidence>
<evidence type="ECO:0000256" key="2">
    <source>
        <dbReference type="ARBA" id="ARBA00022617"/>
    </source>
</evidence>
<dbReference type="GO" id="GO:0020037">
    <property type="term" value="F:heme binding"/>
    <property type="evidence" value="ECO:0007669"/>
    <property type="project" value="InterPro"/>
</dbReference>
<dbReference type="GO" id="GO:0004497">
    <property type="term" value="F:monooxygenase activity"/>
    <property type="evidence" value="ECO:0007669"/>
    <property type="project" value="UniProtKB-KW"/>
</dbReference>
<evidence type="ECO:0000256" key="1">
    <source>
        <dbReference type="ARBA" id="ARBA00010617"/>
    </source>
</evidence>
<dbReference type="EMBL" id="LGCL01000033">
    <property type="protein sequence ID" value="KPL74113.1"/>
    <property type="molecule type" value="Genomic_DNA"/>
</dbReference>
<reference evidence="9 10" key="1">
    <citation type="submission" date="2015-07" db="EMBL/GenBank/DDBJ databases">
        <title>Genome sequence of Ornatilinea apprima DSM 23815.</title>
        <authorList>
            <person name="Hemp J."/>
            <person name="Ward L.M."/>
            <person name="Pace L.A."/>
            <person name="Fischer W.W."/>
        </authorList>
    </citation>
    <scope>NUCLEOTIDE SEQUENCE [LARGE SCALE GENOMIC DNA]</scope>
    <source>
        <strain evidence="9 10">P3M-1</strain>
    </source>
</reference>
<dbReference type="PROSITE" id="PS00086">
    <property type="entry name" value="CYTOCHROME_P450"/>
    <property type="match status" value="1"/>
</dbReference>
<keyword evidence="6 8" id="KW-0503">Monooxygenase</keyword>
<comment type="caution">
    <text evidence="9">The sequence shown here is derived from an EMBL/GenBank/DDBJ whole genome shotgun (WGS) entry which is preliminary data.</text>
</comment>
<dbReference type="Gene3D" id="1.10.630.10">
    <property type="entry name" value="Cytochrome P450"/>
    <property type="match status" value="1"/>
</dbReference>
<dbReference type="AlphaFoldDB" id="A0A0P6XPK7"/>
<organism evidence="9 10">
    <name type="scientific">Ornatilinea apprima</name>
    <dbReference type="NCBI Taxonomy" id="1134406"/>
    <lineage>
        <taxon>Bacteria</taxon>
        <taxon>Bacillati</taxon>
        <taxon>Chloroflexota</taxon>
        <taxon>Anaerolineae</taxon>
        <taxon>Anaerolineales</taxon>
        <taxon>Anaerolineaceae</taxon>
        <taxon>Ornatilinea</taxon>
    </lineage>
</organism>
<dbReference type="Proteomes" id="UP000050417">
    <property type="component" value="Unassembled WGS sequence"/>
</dbReference>
<gene>
    <name evidence="9" type="ORF">ADN00_13995</name>
</gene>
<evidence type="ECO:0000256" key="3">
    <source>
        <dbReference type="ARBA" id="ARBA00022723"/>
    </source>
</evidence>
<dbReference type="STRING" id="1134406.ADN00_13995"/>
<evidence type="ECO:0000256" key="5">
    <source>
        <dbReference type="ARBA" id="ARBA00023004"/>
    </source>
</evidence>
<comment type="similarity">
    <text evidence="1 8">Belongs to the cytochrome P450 family.</text>
</comment>
<keyword evidence="4 8" id="KW-0560">Oxidoreductase</keyword>
<dbReference type="GO" id="GO:0016705">
    <property type="term" value="F:oxidoreductase activity, acting on paired donors, with incorporation or reduction of molecular oxygen"/>
    <property type="evidence" value="ECO:0007669"/>
    <property type="project" value="InterPro"/>
</dbReference>
<dbReference type="InterPro" id="IPR036396">
    <property type="entry name" value="Cyt_P450_sf"/>
</dbReference>
<dbReference type="InterPro" id="IPR017972">
    <property type="entry name" value="Cyt_P450_CS"/>
</dbReference>
<keyword evidence="3 7" id="KW-0479">Metal-binding</keyword>
<dbReference type="SUPFAM" id="SSF48264">
    <property type="entry name" value="Cytochrome P450"/>
    <property type="match status" value="1"/>
</dbReference>
<evidence type="ECO:0000256" key="8">
    <source>
        <dbReference type="RuleBase" id="RU000461"/>
    </source>
</evidence>
<dbReference type="InterPro" id="IPR050196">
    <property type="entry name" value="Cytochrome_P450_Monoox"/>
</dbReference>